<proteinExistence type="predicted"/>
<reference evidence="2" key="1">
    <citation type="journal article" date="2024" name="Proc. Natl. Acad. Sci. U.S.A.">
        <title>Extraordinary preservation of gene collinearity over three hundred million years revealed in homosporous lycophytes.</title>
        <authorList>
            <person name="Li C."/>
            <person name="Wickell D."/>
            <person name="Kuo L.Y."/>
            <person name="Chen X."/>
            <person name="Nie B."/>
            <person name="Liao X."/>
            <person name="Peng D."/>
            <person name="Ji J."/>
            <person name="Jenkins J."/>
            <person name="Williams M."/>
            <person name="Shu S."/>
            <person name="Plott C."/>
            <person name="Barry K."/>
            <person name="Rajasekar S."/>
            <person name="Grimwood J."/>
            <person name="Han X."/>
            <person name="Sun S."/>
            <person name="Hou Z."/>
            <person name="He W."/>
            <person name="Dai G."/>
            <person name="Sun C."/>
            <person name="Schmutz J."/>
            <person name="Leebens-Mack J.H."/>
            <person name="Li F.W."/>
            <person name="Wang L."/>
        </authorList>
    </citation>
    <scope>NUCLEOTIDE SEQUENCE [LARGE SCALE GENOMIC DNA]</scope>
    <source>
        <strain evidence="2">cv. PW_Plant_1</strain>
    </source>
</reference>
<keyword evidence="2" id="KW-1185">Reference proteome</keyword>
<gene>
    <name evidence="1" type="ORF">O6H91_08G032800</name>
</gene>
<name>A0ACC2CWB1_DIPCM</name>
<sequence length="1339" mass="149837">MLRGMGSSGLAILLESTDSKDCLVTAATCMVEEGSRTALGSTLHHVFDLPRSVSELPLTDGITINQFNLEMHFRTRLSNIESAHDRCLNDCDGVFINDLSGSQSVTIDTESASGSIRFSKNGLVLESQTTFSSARANACVWKGRWMYEATLGTAGIQQLGWATISCPFTEGEGVGDASDSYAYDGRRVRKWNVSNDPYGQPWVPGDVIGCCIDLELGQISFHRNGGSLGLAFDGVRKLEAKQGYFPAISLSHGERCELNFGERPFKHPVAGFLPIQKPPLDGSNNEEKQVLLTLKAKFLFGCLQRLVQLGSPEVSAAMAPAERLRRFTPLAEEQFGLAGEVICNPLAQLLNSRFVIWGNLVPFLLEVHRSETPHDGPSVDRAWDLLLQYLPSAVVQNCVEEVMEALAYSCRTSPFTLANCPFGGAYPFLALACRLLQHSDFILQWWKSDEFESCLEGLLTRKGPNKFDLEALIPIVWWPGSREDLCSETNMRQTATAMSRAISKVEELQCELCRSLLNFVPPSSVNVLGAIFSAPSQTPGWVFRKFLRNLLRKNRGANRNIPPPGLSDNSVLVSVYTVLLHFLSEGLDRLMDIRHEQHHDHVPFLHRGGMRRFPVQLFLRVDESLYDFARLAGTPSYLSKTSVLEPGDFEEVEWMESSADNEEIRFSHIGKKKPCCCLEAANVPFINSKVTARAPEKSVGSSANVAGERSSSMNADCNEGNFESVVDDKPSSSEREGSNFRPLARLFERAAMKPIRELSDAVKEEELLESMLLLYHLGLAQNFKQASYQMQHQIQSIAQLDDTDRQIRSEKGSSEHLKQLKEARALYRDDLIDCVRQCTWYRVCLLSRWKQRGMYATCMWVVQLLLELSKNDRVFSYVPEFYIETLVDCFHALRRSDPPYVSPSVLLQQGLSSFVTFLVLHFNDHRIANPEIRDILLQSISVLVQYKEHVNAFESNKAAETRMAASLLEAFDNRFWIPVSNILLRLCKGAGFGASKSSICGESCSTFFQRLLREKCVEDEKLFSSFLNRLFNTLNWTISEFSVSIKEMQEHSDHRQVSELQQKKCTIMFELSCNLERILEFFTKELPHAFLVGPEMNLIRLCELIMFVLSHTTSSTAAELFDSTLRQYGQSLEKINRATILAPIIGIVLNLAAVTASSSHHMEHDVARALASIDISSVVTTNFQYLLDCNWPIAFKGDPSLVRLSELKAFLIKLKMEAEEARKKAAEEELQASLAELTLKDEKDMTAQDVVGGGATESCSICYAYGVDSIFLPCKHRSCLRCISRHLLNNQRCFFCNTPISEVCSMSVFLNDVHGKLSSSAARSETLTDGSLLAKVDSP</sequence>
<organism evidence="1 2">
    <name type="scientific">Diphasiastrum complanatum</name>
    <name type="common">Issler's clubmoss</name>
    <name type="synonym">Lycopodium complanatum</name>
    <dbReference type="NCBI Taxonomy" id="34168"/>
    <lineage>
        <taxon>Eukaryota</taxon>
        <taxon>Viridiplantae</taxon>
        <taxon>Streptophyta</taxon>
        <taxon>Embryophyta</taxon>
        <taxon>Tracheophyta</taxon>
        <taxon>Lycopodiopsida</taxon>
        <taxon>Lycopodiales</taxon>
        <taxon>Lycopodiaceae</taxon>
        <taxon>Lycopodioideae</taxon>
        <taxon>Diphasiastrum</taxon>
    </lineage>
</organism>
<comment type="caution">
    <text evidence="1">The sequence shown here is derived from an EMBL/GenBank/DDBJ whole genome shotgun (WGS) entry which is preliminary data.</text>
</comment>
<evidence type="ECO:0000313" key="2">
    <source>
        <dbReference type="Proteomes" id="UP001162992"/>
    </source>
</evidence>
<accession>A0ACC2CWB1</accession>
<dbReference type="EMBL" id="CM055099">
    <property type="protein sequence ID" value="KAJ7546271.1"/>
    <property type="molecule type" value="Genomic_DNA"/>
</dbReference>
<protein>
    <submittedName>
        <fullName evidence="1">Uncharacterized protein</fullName>
    </submittedName>
</protein>
<evidence type="ECO:0000313" key="1">
    <source>
        <dbReference type="EMBL" id="KAJ7546271.1"/>
    </source>
</evidence>
<dbReference type="Proteomes" id="UP001162992">
    <property type="component" value="Chromosome 8"/>
</dbReference>